<feature type="signal peptide" evidence="1">
    <location>
        <begin position="1"/>
        <end position="17"/>
    </location>
</feature>
<dbReference type="PANTHER" id="PTHR10900">
    <property type="entry name" value="PERIOSTIN-RELATED"/>
    <property type="match status" value="1"/>
</dbReference>
<reference evidence="3" key="1">
    <citation type="submission" date="2020-11" db="EMBL/GenBank/DDBJ databases">
        <authorList>
            <consortium name="DOE Joint Genome Institute"/>
            <person name="Ahrendt S."/>
            <person name="Riley R."/>
            <person name="Andreopoulos W."/>
            <person name="LaButti K."/>
            <person name="Pangilinan J."/>
            <person name="Ruiz-duenas F.J."/>
            <person name="Barrasa J.M."/>
            <person name="Sanchez-Garcia M."/>
            <person name="Camarero S."/>
            <person name="Miyauchi S."/>
            <person name="Serrano A."/>
            <person name="Linde D."/>
            <person name="Babiker R."/>
            <person name="Drula E."/>
            <person name="Ayuso-Fernandez I."/>
            <person name="Pacheco R."/>
            <person name="Padilla G."/>
            <person name="Ferreira P."/>
            <person name="Barriuso J."/>
            <person name="Kellner H."/>
            <person name="Castanera R."/>
            <person name="Alfaro M."/>
            <person name="Ramirez L."/>
            <person name="Pisabarro A.G."/>
            <person name="Kuo A."/>
            <person name="Tritt A."/>
            <person name="Lipzen A."/>
            <person name="He G."/>
            <person name="Yan M."/>
            <person name="Ng V."/>
            <person name="Cullen D."/>
            <person name="Martin F."/>
            <person name="Rosso M.-N."/>
            <person name="Henrissat B."/>
            <person name="Hibbett D."/>
            <person name="Martinez A.T."/>
            <person name="Grigoriev I.V."/>
        </authorList>
    </citation>
    <scope>NUCLEOTIDE SEQUENCE</scope>
    <source>
        <strain evidence="3">AH 44721</strain>
    </source>
</reference>
<dbReference type="Gene3D" id="2.30.180.10">
    <property type="entry name" value="FAS1 domain"/>
    <property type="match status" value="2"/>
</dbReference>
<feature type="domain" description="FAS1" evidence="2">
    <location>
        <begin position="55"/>
        <end position="220"/>
    </location>
</feature>
<accession>A0A9P5TQ55</accession>
<dbReference type="EMBL" id="JADNYJ010000020">
    <property type="protein sequence ID" value="KAF8906022.1"/>
    <property type="molecule type" value="Genomic_DNA"/>
</dbReference>
<keyword evidence="1" id="KW-0732">Signal</keyword>
<proteinExistence type="predicted"/>
<keyword evidence="4" id="KW-1185">Reference proteome</keyword>
<evidence type="ECO:0000259" key="2">
    <source>
        <dbReference type="PROSITE" id="PS50213"/>
    </source>
</evidence>
<evidence type="ECO:0000313" key="3">
    <source>
        <dbReference type="EMBL" id="KAF8906022.1"/>
    </source>
</evidence>
<name>A0A9P5TQ55_GYMJU</name>
<feature type="domain" description="FAS1" evidence="2">
    <location>
        <begin position="224"/>
        <end position="434"/>
    </location>
</feature>
<evidence type="ECO:0000313" key="4">
    <source>
        <dbReference type="Proteomes" id="UP000724874"/>
    </source>
</evidence>
<dbReference type="AlphaFoldDB" id="A0A9P5TQ55"/>
<feature type="chain" id="PRO_5040213544" evidence="1">
    <location>
        <begin position="18"/>
        <end position="474"/>
    </location>
</feature>
<evidence type="ECO:0000256" key="1">
    <source>
        <dbReference type="SAM" id="SignalP"/>
    </source>
</evidence>
<dbReference type="SUPFAM" id="SSF82153">
    <property type="entry name" value="FAS1 domain"/>
    <property type="match status" value="2"/>
</dbReference>
<dbReference type="GO" id="GO:0005615">
    <property type="term" value="C:extracellular space"/>
    <property type="evidence" value="ECO:0007669"/>
    <property type="project" value="TreeGrafter"/>
</dbReference>
<protein>
    <submittedName>
        <fullName evidence="3">FAS1 domain-containing protein</fullName>
    </submittedName>
</protein>
<dbReference type="InterPro" id="IPR036378">
    <property type="entry name" value="FAS1_dom_sf"/>
</dbReference>
<organism evidence="3 4">
    <name type="scientific">Gymnopilus junonius</name>
    <name type="common">Spectacular rustgill mushroom</name>
    <name type="synonym">Gymnopilus spectabilis subsp. junonius</name>
    <dbReference type="NCBI Taxonomy" id="109634"/>
    <lineage>
        <taxon>Eukaryota</taxon>
        <taxon>Fungi</taxon>
        <taxon>Dikarya</taxon>
        <taxon>Basidiomycota</taxon>
        <taxon>Agaricomycotina</taxon>
        <taxon>Agaricomycetes</taxon>
        <taxon>Agaricomycetidae</taxon>
        <taxon>Agaricales</taxon>
        <taxon>Agaricineae</taxon>
        <taxon>Hymenogastraceae</taxon>
        <taxon>Gymnopilus</taxon>
    </lineage>
</organism>
<gene>
    <name evidence="3" type="ORF">CPB84DRAFT_1823025</name>
</gene>
<sequence>MRLQSPLLLVCTSLSSAFSVSLVQDPPNLLDIGSGGQEPLSAKFPRPVLHKPSETGTIYEQISSNPSFSRLTKALDFVEDVASLLNNSSAQERIKDLNFDPVLTLFKDVKAAFDLLDNLESLSSEEGKHDKWRKALKLILRAILNYHIIPTAEYDTTDLGHNLTYPTNLVIGGVFDDEALRLRVTQTYIPPATKINFFRRISKPNVKATNGIIHVVDGPLFPPPSIFQELYMFPRFFSTLTSALQRSGLTRNLDLRWVRGKGLKGTPLVTIFAPTNRAFEALPRNLRSYLFSPFGERTLKKLLQYHIVPHTVLHSNYFHTSHGHKNTELAPCHGSIQVQGRPYSLILSPLAIFLGGQNANKPPLEPIISIDFDLHSLLANHTIHAHVAQNKINFPFPTKRPYIIDTRIYVNRQLVTEPDIVGLNGAIHVIDKLLDPRGHRQGHHHHGSFNEVNIEDDVWTGWESWLIEWAMQED</sequence>
<dbReference type="OrthoDB" id="7700931at2759"/>
<dbReference type="InterPro" id="IPR050904">
    <property type="entry name" value="Adhesion/Biosynth-related"/>
</dbReference>
<dbReference type="PANTHER" id="PTHR10900:SF77">
    <property type="entry name" value="FI19380P1"/>
    <property type="match status" value="1"/>
</dbReference>
<dbReference type="Proteomes" id="UP000724874">
    <property type="component" value="Unassembled WGS sequence"/>
</dbReference>
<dbReference type="PROSITE" id="PS50213">
    <property type="entry name" value="FAS1"/>
    <property type="match status" value="2"/>
</dbReference>
<comment type="caution">
    <text evidence="3">The sequence shown here is derived from an EMBL/GenBank/DDBJ whole genome shotgun (WGS) entry which is preliminary data.</text>
</comment>
<dbReference type="InterPro" id="IPR000782">
    <property type="entry name" value="FAS1_domain"/>
</dbReference>
<dbReference type="Pfam" id="PF02469">
    <property type="entry name" value="Fasciclin"/>
    <property type="match status" value="2"/>
</dbReference>
<dbReference type="SMART" id="SM00554">
    <property type="entry name" value="FAS1"/>
    <property type="match status" value="2"/>
</dbReference>